<feature type="transmembrane region" description="Helical" evidence="1">
    <location>
        <begin position="402"/>
        <end position="423"/>
    </location>
</feature>
<dbReference type="OrthoDB" id="3477286at2759"/>
<dbReference type="InterPro" id="IPR052895">
    <property type="entry name" value="HetReg/Transcr_Mod"/>
</dbReference>
<dbReference type="Pfam" id="PF26639">
    <property type="entry name" value="Het-6_barrel"/>
    <property type="match status" value="1"/>
</dbReference>
<protein>
    <recommendedName>
        <fullName evidence="2">Heterokaryon incompatibility domain-containing protein</fullName>
    </recommendedName>
</protein>
<evidence type="ECO:0000313" key="3">
    <source>
        <dbReference type="EMBL" id="KAG4425076.1"/>
    </source>
</evidence>
<organism evidence="3 4">
    <name type="scientific">Cadophora malorum</name>
    <dbReference type="NCBI Taxonomy" id="108018"/>
    <lineage>
        <taxon>Eukaryota</taxon>
        <taxon>Fungi</taxon>
        <taxon>Dikarya</taxon>
        <taxon>Ascomycota</taxon>
        <taxon>Pezizomycotina</taxon>
        <taxon>Leotiomycetes</taxon>
        <taxon>Helotiales</taxon>
        <taxon>Ploettnerulaceae</taxon>
        <taxon>Cadophora</taxon>
    </lineage>
</organism>
<dbReference type="Pfam" id="PF06985">
    <property type="entry name" value="HET"/>
    <property type="match status" value="1"/>
</dbReference>
<sequence>MAQSPEVVQPTPLQQERQVGVQALVARQRLRRAANHARNILQQRATYCYKNIDYDNQIRVLKIFPGSPGTPICCCLIPCNLFDQSAIARRTPEESIWYTALSYCWGPEQPVEEIRVFATEDDYNEWTEMDPGAAMLQTSLISCLLIRTNLHDVLQHLRSETRSIVLWADAVCINQTNIPERTAQVSRMHDVYAQAEKVCIWLGKREEFDNQRTRDFLTKILDLHELEQVVRRLEKKEEGSMWQDDEDDCKRMIALMEVEWFRRRWIIQELALARSAVVLFGKCEMPWLDFADSIALFMTKFDQITAAIPASTDYLVLIQSNDNQIRSLDAQALGASALVTATGSLFRKSSSGRVIKRLLSLELLVSSMLLAFEATDPRDTVFAVLQIAKDISTHKRRTRFRVVIGNLMRYATYMLVIFIWKLYDNSFTLYGDFKSPTSQIYWRQLALSTLVAKSGIIVLISYFILLLLSILIVLLLCRMLVNTILSVFAGANGPSKVDKRIEANYQKCLKDVCADFIEYCIEDSNSLDIICRHWAPLPEVSALQSTVDMPSWILPISGHAFGGPGQGRKVRLNGDSLVGPEKGGYYTASGNLRPRFVFGTTRSVEEAMAITPMEIPGEYTDLTPSIIEMPPRFDGTLKIRGFQLGTIEKTDRVVGAVVSKESLEMCGWSKTKGASDAELDQVWRVLVANRGPNGTNPPDWYRRACRSCLEWYNKQNENTFNTNILKDMKNTPKGKVDFLKRVQQVLYNRNIITATSSLGLRYIGVGPLESRSGDILCIFYGCSVPVVLSSLPNGKYKFLGESYIHGIMDGEAVEPAFARGREQWFKLY</sequence>
<gene>
    <name evidence="3" type="ORF">IFR04_001846</name>
</gene>
<name>A0A8H8BV27_9HELO</name>
<dbReference type="InterPro" id="IPR010730">
    <property type="entry name" value="HET"/>
</dbReference>
<comment type="caution">
    <text evidence="3">The sequence shown here is derived from an EMBL/GenBank/DDBJ whole genome shotgun (WGS) entry which is preliminary data.</text>
</comment>
<feature type="transmembrane region" description="Helical" evidence="1">
    <location>
        <begin position="456"/>
        <end position="477"/>
    </location>
</feature>
<dbReference type="PANTHER" id="PTHR24148:SF64">
    <property type="entry name" value="HETEROKARYON INCOMPATIBILITY DOMAIN-CONTAINING PROTEIN"/>
    <property type="match status" value="1"/>
</dbReference>
<dbReference type="PANTHER" id="PTHR24148">
    <property type="entry name" value="ANKYRIN REPEAT DOMAIN-CONTAINING PROTEIN 39 HOMOLOG-RELATED"/>
    <property type="match status" value="1"/>
</dbReference>
<keyword evidence="1" id="KW-0472">Membrane</keyword>
<evidence type="ECO:0000313" key="4">
    <source>
        <dbReference type="Proteomes" id="UP000664132"/>
    </source>
</evidence>
<keyword evidence="1" id="KW-0812">Transmembrane</keyword>
<reference evidence="3" key="1">
    <citation type="submission" date="2021-02" db="EMBL/GenBank/DDBJ databases">
        <title>Genome sequence Cadophora malorum strain M34.</title>
        <authorList>
            <person name="Stefanovic E."/>
            <person name="Vu D."/>
            <person name="Scully C."/>
            <person name="Dijksterhuis J."/>
            <person name="Roader J."/>
            <person name="Houbraken J."/>
        </authorList>
    </citation>
    <scope>NUCLEOTIDE SEQUENCE</scope>
    <source>
        <strain evidence="3">M34</strain>
    </source>
</reference>
<evidence type="ECO:0000256" key="1">
    <source>
        <dbReference type="SAM" id="Phobius"/>
    </source>
</evidence>
<dbReference type="EMBL" id="JAFJYH010000014">
    <property type="protein sequence ID" value="KAG4425076.1"/>
    <property type="molecule type" value="Genomic_DNA"/>
</dbReference>
<dbReference type="Proteomes" id="UP000664132">
    <property type="component" value="Unassembled WGS sequence"/>
</dbReference>
<evidence type="ECO:0000259" key="2">
    <source>
        <dbReference type="Pfam" id="PF06985"/>
    </source>
</evidence>
<keyword evidence="4" id="KW-1185">Reference proteome</keyword>
<accession>A0A8H8BV27</accession>
<keyword evidence="1" id="KW-1133">Transmembrane helix</keyword>
<dbReference type="AlphaFoldDB" id="A0A8H8BV27"/>
<feature type="domain" description="Heterokaryon incompatibility" evidence="2">
    <location>
        <begin position="98"/>
        <end position="269"/>
    </location>
</feature>
<proteinExistence type="predicted"/>